<dbReference type="Gene3D" id="3.30.70.1660">
    <property type="match status" value="1"/>
</dbReference>
<name>A0A381P6R5_9ZZZZ</name>
<comment type="similarity">
    <text evidence="1">Belongs to the prokaryotic/mitochondrial release factor family.</text>
</comment>
<dbReference type="FunFam" id="3.30.160.20:FF:000004">
    <property type="entry name" value="Peptide chain release factor 1"/>
    <property type="match status" value="1"/>
</dbReference>
<evidence type="ECO:0000259" key="4">
    <source>
        <dbReference type="PROSITE" id="PS00745"/>
    </source>
</evidence>
<dbReference type="PROSITE" id="PS00745">
    <property type="entry name" value="RF_PROK_I"/>
    <property type="match status" value="1"/>
</dbReference>
<evidence type="ECO:0000256" key="2">
    <source>
        <dbReference type="ARBA" id="ARBA00022481"/>
    </source>
</evidence>
<dbReference type="InterPro" id="IPR004373">
    <property type="entry name" value="RF-1"/>
</dbReference>
<feature type="domain" description="Prokaryotic-type class I peptide chain release factors" evidence="4">
    <location>
        <begin position="225"/>
        <end position="241"/>
    </location>
</feature>
<dbReference type="AlphaFoldDB" id="A0A381P6R5"/>
<evidence type="ECO:0000313" key="5">
    <source>
        <dbReference type="EMBL" id="SUZ61969.1"/>
    </source>
</evidence>
<proteinExistence type="inferred from homology"/>
<reference evidence="5" key="1">
    <citation type="submission" date="2018-05" db="EMBL/GenBank/DDBJ databases">
        <authorList>
            <person name="Lanie J.A."/>
            <person name="Ng W.-L."/>
            <person name="Kazmierczak K.M."/>
            <person name="Andrzejewski T.M."/>
            <person name="Davidsen T.M."/>
            <person name="Wayne K.J."/>
            <person name="Tettelin H."/>
            <person name="Glass J.I."/>
            <person name="Rusch D."/>
            <person name="Podicherti R."/>
            <person name="Tsui H.-C.T."/>
            <person name="Winkler M.E."/>
        </authorList>
    </citation>
    <scope>NUCLEOTIDE SEQUENCE</scope>
</reference>
<evidence type="ECO:0000256" key="3">
    <source>
        <dbReference type="ARBA" id="ARBA00022917"/>
    </source>
</evidence>
<sequence>MKEKLNQIIDRYNELESLLADPKVISDSEKLKETAKEHTSLNSVIPKANRYLMLVSQIEENKLIIDSDDEELKILAIEENTQMENELLDLENQLKNLLIPQDPNDNKNTIIEIRAGTGGEEAALFAADLFRMYSRFAERNVWTREVIASNGTGIGGFKEIIFSVKGSSVYGMMKFESGVHRVQRVPKTETGGRLHTSAATVAVLPEAEDAEIEINDSDLKIDTYRASGAGGQHVNKTESAIRITHIPTGLVVTCQDEKSQHKNRTAAMKVLKSRLLAQEKERLAKERAVARKSMVSTGDRSAKIRTYNFPQGRITDHRINFTSYKLDNVMDGQLNEFIEQLKIADQQASLQTE</sequence>
<dbReference type="HAMAP" id="MF_00093">
    <property type="entry name" value="Rel_fac_1"/>
    <property type="match status" value="1"/>
</dbReference>
<dbReference type="FunFam" id="3.30.70.1660:FF:000002">
    <property type="entry name" value="Peptide chain release factor 1"/>
    <property type="match status" value="1"/>
</dbReference>
<dbReference type="PANTHER" id="PTHR43804:SF7">
    <property type="entry name" value="LD18447P"/>
    <property type="match status" value="1"/>
</dbReference>
<dbReference type="InterPro" id="IPR045853">
    <property type="entry name" value="Pep_chain_release_fac_I_sf"/>
</dbReference>
<protein>
    <recommendedName>
        <fullName evidence="4">Prokaryotic-type class I peptide chain release factors domain-containing protein</fullName>
    </recommendedName>
</protein>
<dbReference type="NCBIfam" id="TIGR00019">
    <property type="entry name" value="prfA"/>
    <property type="match status" value="1"/>
</dbReference>
<dbReference type="EMBL" id="UINC01000839">
    <property type="protein sequence ID" value="SUZ61969.1"/>
    <property type="molecule type" value="Genomic_DNA"/>
</dbReference>
<dbReference type="Gene3D" id="6.10.140.1950">
    <property type="match status" value="1"/>
</dbReference>
<dbReference type="SMART" id="SM00937">
    <property type="entry name" value="PCRF"/>
    <property type="match status" value="1"/>
</dbReference>
<dbReference type="PANTHER" id="PTHR43804">
    <property type="entry name" value="LD18447P"/>
    <property type="match status" value="1"/>
</dbReference>
<dbReference type="NCBIfam" id="NF001859">
    <property type="entry name" value="PRK00591.1"/>
    <property type="match status" value="1"/>
</dbReference>
<dbReference type="InterPro" id="IPR050057">
    <property type="entry name" value="Prokaryotic/Mito_RF"/>
</dbReference>
<dbReference type="GO" id="GO:0005737">
    <property type="term" value="C:cytoplasm"/>
    <property type="evidence" value="ECO:0007669"/>
    <property type="project" value="UniProtKB-ARBA"/>
</dbReference>
<dbReference type="SUPFAM" id="SSF75620">
    <property type="entry name" value="Release factor"/>
    <property type="match status" value="1"/>
</dbReference>
<gene>
    <name evidence="5" type="ORF">METZ01_LOCUS14823</name>
</gene>
<dbReference type="GO" id="GO:0016149">
    <property type="term" value="F:translation release factor activity, codon specific"/>
    <property type="evidence" value="ECO:0007669"/>
    <property type="project" value="InterPro"/>
</dbReference>
<keyword evidence="2" id="KW-0488">Methylation</keyword>
<organism evidence="5">
    <name type="scientific">marine metagenome</name>
    <dbReference type="NCBI Taxonomy" id="408172"/>
    <lineage>
        <taxon>unclassified sequences</taxon>
        <taxon>metagenomes</taxon>
        <taxon>ecological metagenomes</taxon>
    </lineage>
</organism>
<dbReference type="Pfam" id="PF00472">
    <property type="entry name" value="RF-1"/>
    <property type="match status" value="1"/>
</dbReference>
<accession>A0A381P6R5</accession>
<dbReference type="InterPro" id="IPR005139">
    <property type="entry name" value="PCRF"/>
</dbReference>
<dbReference type="Gene3D" id="3.30.160.20">
    <property type="match status" value="1"/>
</dbReference>
<evidence type="ECO:0000256" key="1">
    <source>
        <dbReference type="ARBA" id="ARBA00010835"/>
    </source>
</evidence>
<keyword evidence="3" id="KW-0648">Protein biosynthesis</keyword>
<dbReference type="InterPro" id="IPR000352">
    <property type="entry name" value="Pep_chain_release_fac_I"/>
</dbReference>
<dbReference type="Pfam" id="PF03462">
    <property type="entry name" value="PCRF"/>
    <property type="match status" value="1"/>
</dbReference>